<dbReference type="AlphaFoldDB" id="A0A6S6T976"/>
<name>A0A6S6T976_9GAMM</name>
<dbReference type="InterPro" id="IPR011990">
    <property type="entry name" value="TPR-like_helical_dom_sf"/>
</dbReference>
<dbReference type="Gene3D" id="1.25.40.10">
    <property type="entry name" value="Tetratricopeptide repeat domain"/>
    <property type="match status" value="1"/>
</dbReference>
<feature type="non-terminal residue" evidence="1">
    <location>
        <position position="1"/>
    </location>
</feature>
<dbReference type="EMBL" id="CACVAV010000182">
    <property type="protein sequence ID" value="CAA6811446.1"/>
    <property type="molecule type" value="Genomic_DNA"/>
</dbReference>
<evidence type="ECO:0000313" key="1">
    <source>
        <dbReference type="EMBL" id="CAA6811446.1"/>
    </source>
</evidence>
<proteinExistence type="predicted"/>
<reference evidence="1" key="1">
    <citation type="submission" date="2020-01" db="EMBL/GenBank/DDBJ databases">
        <authorList>
            <person name="Meier V. D."/>
            <person name="Meier V D."/>
        </authorList>
    </citation>
    <scope>NUCLEOTIDE SEQUENCE</scope>
    <source>
        <strain evidence="1">HLG_WM_MAG_08</strain>
    </source>
</reference>
<protein>
    <submittedName>
        <fullName evidence="1">Multicopper oxidase</fullName>
    </submittedName>
</protein>
<accession>A0A6S6T976</accession>
<dbReference type="SUPFAM" id="SSF48452">
    <property type="entry name" value="TPR-like"/>
    <property type="match status" value="1"/>
</dbReference>
<organism evidence="1">
    <name type="scientific">uncultured Thiotrichaceae bacterium</name>
    <dbReference type="NCBI Taxonomy" id="298394"/>
    <lineage>
        <taxon>Bacteria</taxon>
        <taxon>Pseudomonadati</taxon>
        <taxon>Pseudomonadota</taxon>
        <taxon>Gammaproteobacteria</taxon>
        <taxon>Thiotrichales</taxon>
        <taxon>Thiotrichaceae</taxon>
        <taxon>environmental samples</taxon>
    </lineage>
</organism>
<gene>
    <name evidence="1" type="ORF">HELGO_WM37762</name>
</gene>
<sequence length="111" mass="12455">ETAEATETAQATPSSVRDLLLAAREAYWSEDFERSAEFYQALLAQDNQPSYKGELANVFWKQGKSKEAVQLYSEIAVWLKDQGRMAELQNIKVYVDLVDPAIGEQIGALLK</sequence>